<dbReference type="GO" id="GO:0015562">
    <property type="term" value="F:efflux transmembrane transporter activity"/>
    <property type="evidence" value="ECO:0007669"/>
    <property type="project" value="InterPro"/>
</dbReference>
<protein>
    <submittedName>
        <fullName evidence="10">TolC family protein</fullName>
    </submittedName>
</protein>
<comment type="subcellular location">
    <subcellularLocation>
        <location evidence="1">Cell outer membrane</location>
    </subcellularLocation>
</comment>
<evidence type="ECO:0000256" key="6">
    <source>
        <dbReference type="ARBA" id="ARBA00023136"/>
    </source>
</evidence>
<evidence type="ECO:0000256" key="9">
    <source>
        <dbReference type="SAM" id="SignalP"/>
    </source>
</evidence>
<dbReference type="OrthoDB" id="9811587at2"/>
<keyword evidence="7" id="KW-0998">Cell outer membrane</keyword>
<reference evidence="10 11" key="1">
    <citation type="submission" date="2019-03" db="EMBL/GenBank/DDBJ databases">
        <title>Dyadobacter AR-3-6 sp. nov., isolated from arctic soil.</title>
        <authorList>
            <person name="Chaudhary D.K."/>
        </authorList>
    </citation>
    <scope>NUCLEOTIDE SEQUENCE [LARGE SCALE GENOMIC DNA]</scope>
    <source>
        <strain evidence="10 11">AR-3-6</strain>
    </source>
</reference>
<proteinExistence type="inferred from homology"/>
<dbReference type="Pfam" id="PF02321">
    <property type="entry name" value="OEP"/>
    <property type="match status" value="2"/>
</dbReference>
<feature type="coiled-coil region" evidence="8">
    <location>
        <begin position="162"/>
        <end position="220"/>
    </location>
</feature>
<dbReference type="RefSeq" id="WP_131959505.1">
    <property type="nucleotide sequence ID" value="NZ_SMFL01000006.1"/>
</dbReference>
<dbReference type="GO" id="GO:0009279">
    <property type="term" value="C:cell outer membrane"/>
    <property type="evidence" value="ECO:0007669"/>
    <property type="project" value="UniProtKB-SubCell"/>
</dbReference>
<dbReference type="PANTHER" id="PTHR30026">
    <property type="entry name" value="OUTER MEMBRANE PROTEIN TOLC"/>
    <property type="match status" value="1"/>
</dbReference>
<dbReference type="PANTHER" id="PTHR30026:SF20">
    <property type="entry name" value="OUTER MEMBRANE PROTEIN TOLC"/>
    <property type="match status" value="1"/>
</dbReference>
<evidence type="ECO:0000313" key="11">
    <source>
        <dbReference type="Proteomes" id="UP000294850"/>
    </source>
</evidence>
<comment type="similarity">
    <text evidence="2">Belongs to the outer membrane factor (OMF) (TC 1.B.17) family.</text>
</comment>
<keyword evidence="3" id="KW-0813">Transport</keyword>
<gene>
    <name evidence="10" type="ORF">E0F88_17120</name>
</gene>
<dbReference type="InterPro" id="IPR003423">
    <property type="entry name" value="OMP_efflux"/>
</dbReference>
<keyword evidence="8" id="KW-0175">Coiled coil</keyword>
<comment type="caution">
    <text evidence="10">The sequence shown here is derived from an EMBL/GenBank/DDBJ whole genome shotgun (WGS) entry which is preliminary data.</text>
</comment>
<organism evidence="10 11">
    <name type="scientific">Dyadobacter psychrotolerans</name>
    <dbReference type="NCBI Taxonomy" id="2541721"/>
    <lineage>
        <taxon>Bacteria</taxon>
        <taxon>Pseudomonadati</taxon>
        <taxon>Bacteroidota</taxon>
        <taxon>Cytophagia</taxon>
        <taxon>Cytophagales</taxon>
        <taxon>Spirosomataceae</taxon>
        <taxon>Dyadobacter</taxon>
    </lineage>
</organism>
<feature type="signal peptide" evidence="9">
    <location>
        <begin position="1"/>
        <end position="21"/>
    </location>
</feature>
<evidence type="ECO:0000256" key="8">
    <source>
        <dbReference type="SAM" id="Coils"/>
    </source>
</evidence>
<evidence type="ECO:0000256" key="4">
    <source>
        <dbReference type="ARBA" id="ARBA00022452"/>
    </source>
</evidence>
<dbReference type="Gene3D" id="1.20.1600.10">
    <property type="entry name" value="Outer membrane efflux proteins (OEP)"/>
    <property type="match status" value="1"/>
</dbReference>
<dbReference type="InterPro" id="IPR051906">
    <property type="entry name" value="TolC-like"/>
</dbReference>
<keyword evidence="4" id="KW-1134">Transmembrane beta strand</keyword>
<evidence type="ECO:0000313" key="10">
    <source>
        <dbReference type="EMBL" id="TDE13628.1"/>
    </source>
</evidence>
<evidence type="ECO:0000256" key="1">
    <source>
        <dbReference type="ARBA" id="ARBA00004442"/>
    </source>
</evidence>
<keyword evidence="5" id="KW-0812">Transmembrane</keyword>
<dbReference type="Proteomes" id="UP000294850">
    <property type="component" value="Unassembled WGS sequence"/>
</dbReference>
<dbReference type="AlphaFoldDB" id="A0A4V2Z3R6"/>
<evidence type="ECO:0000256" key="7">
    <source>
        <dbReference type="ARBA" id="ARBA00023237"/>
    </source>
</evidence>
<dbReference type="GO" id="GO:0015288">
    <property type="term" value="F:porin activity"/>
    <property type="evidence" value="ECO:0007669"/>
    <property type="project" value="TreeGrafter"/>
</dbReference>
<feature type="coiled-coil region" evidence="8">
    <location>
        <begin position="342"/>
        <end position="369"/>
    </location>
</feature>
<feature type="chain" id="PRO_5020218154" evidence="9">
    <location>
        <begin position="22"/>
        <end position="444"/>
    </location>
</feature>
<dbReference type="SUPFAM" id="SSF56954">
    <property type="entry name" value="Outer membrane efflux proteins (OEP)"/>
    <property type="match status" value="1"/>
</dbReference>
<keyword evidence="9" id="KW-0732">Signal</keyword>
<dbReference type="GO" id="GO:1990281">
    <property type="term" value="C:efflux pump complex"/>
    <property type="evidence" value="ECO:0007669"/>
    <property type="project" value="TreeGrafter"/>
</dbReference>
<dbReference type="EMBL" id="SMFL01000006">
    <property type="protein sequence ID" value="TDE13628.1"/>
    <property type="molecule type" value="Genomic_DNA"/>
</dbReference>
<evidence type="ECO:0000256" key="2">
    <source>
        <dbReference type="ARBA" id="ARBA00007613"/>
    </source>
</evidence>
<name>A0A4V2Z3R6_9BACT</name>
<sequence>MKNNRIIAILSLVALSNSLFAQTKLSLKECIDYGLKNNGNVRIGKIQESVADQQTREALSYYLPQVAATGLLDDNIKLQSTVIPAGFLGSTEDRRLTLGTKYSSNVSGQVDQVIFDQALLTGLKANKPNVANAELNSQKIKENIIYNVANNYYQVFVTTAQIELLKDNLDKTKQILGTLQLQLDNGVIKRVDYDRTKVSLNNIQSQLTLAESNLTLAQNQLKFQMGMPMSEQIELTDNPLNKPFQAYEPGSFDPSNLTDFKTQKINMQLQGIEKDRIRAGYLPKVSVYGRYGVQALGNELGQSWGNWFSFGAIGLKLNIPIFDSFRRDAQYKQADLNLMTQNEQLKLNIQNYELQNNNATTQLQKARVNLANDDANVTLAKEVYDVTTLQYKEGTITLSDLLNAESSYKEAQSNYINSMLSYYQAQLGIEQSQGSLQGFYSALP</sequence>
<accession>A0A4V2Z3R6</accession>
<evidence type="ECO:0000256" key="3">
    <source>
        <dbReference type="ARBA" id="ARBA00022448"/>
    </source>
</evidence>
<evidence type="ECO:0000256" key="5">
    <source>
        <dbReference type="ARBA" id="ARBA00022692"/>
    </source>
</evidence>
<keyword evidence="6" id="KW-0472">Membrane</keyword>
<keyword evidence="11" id="KW-1185">Reference proteome</keyword>